<evidence type="ECO:0000256" key="15">
    <source>
        <dbReference type="ARBA" id="ARBA00072262"/>
    </source>
</evidence>
<keyword evidence="6 17" id="KW-0812">Transmembrane</keyword>
<evidence type="ECO:0000259" key="19">
    <source>
        <dbReference type="Pfam" id="PF16916"/>
    </source>
</evidence>
<keyword evidence="9 17" id="KW-0472">Membrane</keyword>
<keyword evidence="7" id="KW-0864">Zinc transport</keyword>
<dbReference type="GO" id="GO:0015086">
    <property type="term" value="F:cadmium ion transmembrane transporter activity"/>
    <property type="evidence" value="ECO:0007669"/>
    <property type="project" value="TreeGrafter"/>
</dbReference>
<dbReference type="GO" id="GO:0006882">
    <property type="term" value="P:intracellular zinc ion homeostasis"/>
    <property type="evidence" value="ECO:0007669"/>
    <property type="project" value="TreeGrafter"/>
</dbReference>
<evidence type="ECO:0000256" key="2">
    <source>
        <dbReference type="ARBA" id="ARBA00010212"/>
    </source>
</evidence>
<keyword evidence="3" id="KW-0813">Transport</keyword>
<dbReference type="PANTHER" id="PTHR43840">
    <property type="entry name" value="MITOCHONDRIAL METAL TRANSPORTER 1-RELATED"/>
    <property type="match status" value="1"/>
</dbReference>
<reference evidence="20 21" key="1">
    <citation type="submission" date="2013-08" db="EMBL/GenBank/DDBJ databases">
        <title>The genome sequence of Skermanella stibiiresistens.</title>
        <authorList>
            <person name="Zhu W."/>
            <person name="Wang G."/>
        </authorList>
    </citation>
    <scope>NUCLEOTIDE SEQUENCE [LARGE SCALE GENOMIC DNA]</scope>
    <source>
        <strain evidence="20 21">SB22</strain>
    </source>
</reference>
<evidence type="ECO:0000259" key="18">
    <source>
        <dbReference type="Pfam" id="PF01545"/>
    </source>
</evidence>
<evidence type="ECO:0000256" key="4">
    <source>
        <dbReference type="ARBA" id="ARBA00022475"/>
    </source>
</evidence>
<dbReference type="SUPFAM" id="SSF161111">
    <property type="entry name" value="Cation efflux protein transmembrane domain-like"/>
    <property type="match status" value="1"/>
</dbReference>
<dbReference type="AlphaFoldDB" id="W9H5S3"/>
<evidence type="ECO:0000256" key="14">
    <source>
        <dbReference type="ARBA" id="ARBA00068882"/>
    </source>
</evidence>
<sequence>MADRARKGEDKAMAQPVGNGGGNGGGRGGSSAADDARLRQTATYASVSVAVILIVAKLGAYLYTESVSILSSLIDSSSDLLASIVTLLGVRVALRPPDRSHRYGHGKAEPLAALAQAAFVVGSAVFLSYEAINRLINPQPVQESTAGIAVMILSIVLTLGLVTFQRQVIRRTGSMAIGADSLHYSGDLFMNLAVITALVVTGMTGIAILDPIFALGIAAFLIIGAIRIANGSLAALMDREIPHADRKRIREIVMDHPATRDMHDLRTRNAGNMLFIELHLELDSDLTLAQAHDITDEVERQLMAAFPLSEVLVHQEPYGLTDERLDTRIAEAGRIRRGQDHVGSDIGG</sequence>
<keyword evidence="5" id="KW-0408">Iron</keyword>
<dbReference type="InterPro" id="IPR027470">
    <property type="entry name" value="Cation_efflux_CTD"/>
</dbReference>
<feature type="domain" description="Cation efflux protein transmembrane" evidence="18">
    <location>
        <begin position="45"/>
        <end position="237"/>
    </location>
</feature>
<accession>W9H5S3</accession>
<dbReference type="EMBL" id="AVFL01000009">
    <property type="protein sequence ID" value="EWY40057.1"/>
    <property type="molecule type" value="Genomic_DNA"/>
</dbReference>
<evidence type="ECO:0000256" key="5">
    <source>
        <dbReference type="ARBA" id="ARBA00022496"/>
    </source>
</evidence>
<dbReference type="SUPFAM" id="SSF160240">
    <property type="entry name" value="Cation efflux protein cytoplasmic domain-like"/>
    <property type="match status" value="1"/>
</dbReference>
<dbReference type="GO" id="GO:0005886">
    <property type="term" value="C:plasma membrane"/>
    <property type="evidence" value="ECO:0007669"/>
    <property type="project" value="UniProtKB-SubCell"/>
</dbReference>
<feature type="transmembrane region" description="Helical" evidence="17">
    <location>
        <begin position="184"/>
        <end position="206"/>
    </location>
</feature>
<evidence type="ECO:0000313" key="20">
    <source>
        <dbReference type="EMBL" id="EWY40057.1"/>
    </source>
</evidence>
<feature type="region of interest" description="Disordered" evidence="16">
    <location>
        <begin position="1"/>
        <end position="33"/>
    </location>
</feature>
<dbReference type="STRING" id="1385369.N825_03505"/>
<evidence type="ECO:0000313" key="21">
    <source>
        <dbReference type="Proteomes" id="UP000019486"/>
    </source>
</evidence>
<comment type="subunit">
    <text evidence="13">Homodimer. The subunits are held together in a parallel orientation through zinc binding at the interface of the cytoplasmic domains.</text>
</comment>
<evidence type="ECO:0000256" key="12">
    <source>
        <dbReference type="ARBA" id="ARBA00050984"/>
    </source>
</evidence>
<evidence type="ECO:0000256" key="16">
    <source>
        <dbReference type="SAM" id="MobiDB-lite"/>
    </source>
</evidence>
<dbReference type="FunFam" id="1.20.1510.10:FF:000001">
    <property type="entry name" value="Ferrous-iron efflux pump FieF"/>
    <property type="match status" value="1"/>
</dbReference>
<evidence type="ECO:0000256" key="3">
    <source>
        <dbReference type="ARBA" id="ARBA00022448"/>
    </source>
</evidence>
<evidence type="ECO:0000256" key="1">
    <source>
        <dbReference type="ARBA" id="ARBA00004651"/>
    </source>
</evidence>
<dbReference type="InterPro" id="IPR036837">
    <property type="entry name" value="Cation_efflux_CTD_sf"/>
</dbReference>
<dbReference type="Pfam" id="PF01545">
    <property type="entry name" value="Cation_efflux"/>
    <property type="match status" value="1"/>
</dbReference>
<evidence type="ECO:0000256" key="11">
    <source>
        <dbReference type="ARBA" id="ARBA00047695"/>
    </source>
</evidence>
<feature type="transmembrane region" description="Helical" evidence="17">
    <location>
        <begin position="44"/>
        <end position="63"/>
    </location>
</feature>
<evidence type="ECO:0000256" key="13">
    <source>
        <dbReference type="ARBA" id="ARBA00062926"/>
    </source>
</evidence>
<dbReference type="Proteomes" id="UP000019486">
    <property type="component" value="Unassembled WGS sequence"/>
</dbReference>
<dbReference type="InterPro" id="IPR027469">
    <property type="entry name" value="Cation_efflux_TMD_sf"/>
</dbReference>
<dbReference type="GO" id="GO:0015341">
    <property type="term" value="F:zinc efflux antiporter activity"/>
    <property type="evidence" value="ECO:0007669"/>
    <property type="project" value="TreeGrafter"/>
</dbReference>
<keyword evidence="8 17" id="KW-1133">Transmembrane helix</keyword>
<proteinExistence type="inferred from homology"/>
<feature type="compositionally biased region" description="Basic and acidic residues" evidence="16">
    <location>
        <begin position="1"/>
        <end position="12"/>
    </location>
</feature>
<organism evidence="20 21">
    <name type="scientific">Skermanella stibiiresistens SB22</name>
    <dbReference type="NCBI Taxonomy" id="1385369"/>
    <lineage>
        <taxon>Bacteria</taxon>
        <taxon>Pseudomonadati</taxon>
        <taxon>Pseudomonadota</taxon>
        <taxon>Alphaproteobacteria</taxon>
        <taxon>Rhodospirillales</taxon>
        <taxon>Azospirillaceae</taxon>
        <taxon>Skermanella</taxon>
    </lineage>
</organism>
<comment type="catalytic activity">
    <reaction evidence="12">
        <text>Cd(2+)(in) + H(+)(out) = Cd(2+)(out) + H(+)(in)</text>
        <dbReference type="Rhea" id="RHEA:28739"/>
        <dbReference type="ChEBI" id="CHEBI:15378"/>
        <dbReference type="ChEBI" id="CHEBI:48775"/>
    </reaction>
</comment>
<comment type="subcellular location">
    <subcellularLocation>
        <location evidence="1">Cell membrane</location>
        <topology evidence="1">Multi-pass membrane protein</topology>
    </subcellularLocation>
</comment>
<dbReference type="NCBIfam" id="TIGR01297">
    <property type="entry name" value="CDF"/>
    <property type="match status" value="1"/>
</dbReference>
<dbReference type="PANTHER" id="PTHR43840:SF41">
    <property type="entry name" value="CATION-EFFLUX PUMP FIEF"/>
    <property type="match status" value="1"/>
</dbReference>
<feature type="transmembrane region" description="Helical" evidence="17">
    <location>
        <begin position="111"/>
        <end position="132"/>
    </location>
</feature>
<comment type="catalytic activity">
    <reaction evidence="11">
        <text>Zn(2+)(in) + H(+)(out) = Zn(2+)(out) + H(+)(in)</text>
        <dbReference type="Rhea" id="RHEA:28839"/>
        <dbReference type="ChEBI" id="CHEBI:15378"/>
        <dbReference type="ChEBI" id="CHEBI:29105"/>
    </reaction>
</comment>
<keyword evidence="4" id="KW-1003">Cell membrane</keyword>
<evidence type="ECO:0000256" key="8">
    <source>
        <dbReference type="ARBA" id="ARBA00022989"/>
    </source>
</evidence>
<dbReference type="Gene3D" id="3.30.70.1350">
    <property type="entry name" value="Cation efflux protein, cytoplasmic domain"/>
    <property type="match status" value="1"/>
</dbReference>
<dbReference type="FunFam" id="3.30.70.1350:FF:000002">
    <property type="entry name" value="Ferrous-iron efflux pump FieF"/>
    <property type="match status" value="1"/>
</dbReference>
<feature type="transmembrane region" description="Helical" evidence="17">
    <location>
        <begin position="69"/>
        <end position="90"/>
    </location>
</feature>
<dbReference type="GO" id="GO:0015093">
    <property type="term" value="F:ferrous iron transmembrane transporter activity"/>
    <property type="evidence" value="ECO:0007669"/>
    <property type="project" value="TreeGrafter"/>
</dbReference>
<dbReference type="InterPro" id="IPR050291">
    <property type="entry name" value="CDF_Transporter"/>
</dbReference>
<feature type="transmembrane region" description="Helical" evidence="17">
    <location>
        <begin position="212"/>
        <end position="237"/>
    </location>
</feature>
<dbReference type="InterPro" id="IPR002524">
    <property type="entry name" value="Cation_efflux"/>
</dbReference>
<evidence type="ECO:0000256" key="7">
    <source>
        <dbReference type="ARBA" id="ARBA00022906"/>
    </source>
</evidence>
<evidence type="ECO:0000256" key="9">
    <source>
        <dbReference type="ARBA" id="ARBA00023136"/>
    </source>
</evidence>
<dbReference type="Gene3D" id="1.20.1510.10">
    <property type="entry name" value="Cation efflux protein transmembrane domain"/>
    <property type="match status" value="1"/>
</dbReference>
<keyword evidence="21" id="KW-1185">Reference proteome</keyword>
<comment type="similarity">
    <text evidence="2">Belongs to the cation diffusion facilitator (CDF) transporter (TC 2.A.4) family. FieF subfamily.</text>
</comment>
<gene>
    <name evidence="20" type="primary">fieF</name>
    <name evidence="20" type="ORF">N825_03505</name>
</gene>
<comment type="caution">
    <text evidence="20">The sequence shown here is derived from an EMBL/GenBank/DDBJ whole genome shotgun (WGS) entry which is preliminary data.</text>
</comment>
<dbReference type="InterPro" id="IPR058533">
    <property type="entry name" value="Cation_efflux_TM"/>
</dbReference>
<protein>
    <recommendedName>
        <fullName evidence="15">Cation-efflux pump FieF</fullName>
    </recommendedName>
    <alternativeName>
        <fullName evidence="14">Protein p34</fullName>
    </alternativeName>
</protein>
<evidence type="ECO:0000256" key="10">
    <source>
        <dbReference type="ARBA" id="ARBA00035584"/>
    </source>
</evidence>
<keyword evidence="7" id="KW-0862">Zinc</keyword>
<keyword evidence="7" id="KW-0406">Ion transport</keyword>
<keyword evidence="5" id="KW-0410">Iron transport</keyword>
<feature type="compositionally biased region" description="Gly residues" evidence="16">
    <location>
        <begin position="18"/>
        <end position="29"/>
    </location>
</feature>
<evidence type="ECO:0000256" key="17">
    <source>
        <dbReference type="SAM" id="Phobius"/>
    </source>
</evidence>
<dbReference type="PATRIC" id="fig|1385369.3.peg.2944"/>
<comment type="catalytic activity">
    <reaction evidence="10">
        <text>Fe(2+)(in) + H(+)(out) = Fe(2+)(out) + H(+)(in)</text>
        <dbReference type="Rhea" id="RHEA:29439"/>
        <dbReference type="ChEBI" id="CHEBI:15378"/>
        <dbReference type="ChEBI" id="CHEBI:29033"/>
    </reaction>
</comment>
<feature type="transmembrane region" description="Helical" evidence="17">
    <location>
        <begin position="144"/>
        <end position="164"/>
    </location>
</feature>
<evidence type="ECO:0000256" key="6">
    <source>
        <dbReference type="ARBA" id="ARBA00022692"/>
    </source>
</evidence>
<feature type="domain" description="Cation efflux protein cytoplasmic" evidence="19">
    <location>
        <begin position="242"/>
        <end position="318"/>
    </location>
</feature>
<name>W9H5S3_9PROT</name>
<dbReference type="Pfam" id="PF16916">
    <property type="entry name" value="ZT_dimer"/>
    <property type="match status" value="1"/>
</dbReference>